<feature type="transmembrane region" description="Helical" evidence="1">
    <location>
        <begin position="40"/>
        <end position="60"/>
    </location>
</feature>
<dbReference type="AlphaFoldDB" id="H1YCW4"/>
<organism evidence="2 3">
    <name type="scientific">Mucilaginibacter paludis DSM 18603</name>
    <dbReference type="NCBI Taxonomy" id="714943"/>
    <lineage>
        <taxon>Bacteria</taxon>
        <taxon>Pseudomonadati</taxon>
        <taxon>Bacteroidota</taxon>
        <taxon>Sphingobacteriia</taxon>
        <taxon>Sphingobacteriales</taxon>
        <taxon>Sphingobacteriaceae</taxon>
        <taxon>Mucilaginibacter</taxon>
    </lineage>
</organism>
<evidence type="ECO:0000256" key="1">
    <source>
        <dbReference type="SAM" id="Phobius"/>
    </source>
</evidence>
<sequence>MKDFEHLMTVWQNQPVKEQLSVDEALKQVKKGMSGLRLKTMQGIIGISIALAVIVISLLFAVFTSWASYIGLLALIIGMSIYLSLQIGDYRTISSHDPTIDPVKYLDTLKIYQKRRAYLYDRFYYIYAAIITIGIGFYTVEALEGKALLVKLVYYALTTAFIVFCSLFLKDRIISNEKEKVKLIIEKLERLKDQFEG</sequence>
<dbReference type="EMBL" id="CM001403">
    <property type="protein sequence ID" value="EHQ25135.1"/>
    <property type="molecule type" value="Genomic_DNA"/>
</dbReference>
<keyword evidence="3" id="KW-1185">Reference proteome</keyword>
<feature type="transmembrane region" description="Helical" evidence="1">
    <location>
        <begin position="152"/>
        <end position="169"/>
    </location>
</feature>
<dbReference type="Proteomes" id="UP000002774">
    <property type="component" value="Chromosome"/>
</dbReference>
<evidence type="ECO:0000313" key="3">
    <source>
        <dbReference type="Proteomes" id="UP000002774"/>
    </source>
</evidence>
<proteinExistence type="predicted"/>
<dbReference type="OrthoDB" id="794917at2"/>
<gene>
    <name evidence="2" type="ORF">Mucpa_0960</name>
</gene>
<dbReference type="RefSeq" id="WP_008504787.1">
    <property type="nucleotide sequence ID" value="NZ_CM001403.1"/>
</dbReference>
<feature type="transmembrane region" description="Helical" evidence="1">
    <location>
        <begin position="66"/>
        <end position="85"/>
    </location>
</feature>
<feature type="transmembrane region" description="Helical" evidence="1">
    <location>
        <begin position="123"/>
        <end position="140"/>
    </location>
</feature>
<accession>H1YCW4</accession>
<protein>
    <submittedName>
        <fullName evidence="2">Uncharacterized protein</fullName>
    </submittedName>
</protein>
<name>H1YCW4_9SPHI</name>
<keyword evidence="1" id="KW-1133">Transmembrane helix</keyword>
<keyword evidence="1" id="KW-0472">Membrane</keyword>
<dbReference type="eggNOG" id="ENOG502ZC0D">
    <property type="taxonomic scope" value="Bacteria"/>
</dbReference>
<evidence type="ECO:0000313" key="2">
    <source>
        <dbReference type="EMBL" id="EHQ25135.1"/>
    </source>
</evidence>
<dbReference type="STRING" id="714943.Mucpa_0960"/>
<dbReference type="HOGENOM" id="CLU_1382766_0_0_10"/>
<keyword evidence="1" id="KW-0812">Transmembrane</keyword>
<reference evidence="2" key="1">
    <citation type="submission" date="2011-09" db="EMBL/GenBank/DDBJ databases">
        <title>The permanent draft genome of Mucilaginibacter paludis DSM 18603.</title>
        <authorList>
            <consortium name="US DOE Joint Genome Institute (JGI-PGF)"/>
            <person name="Lucas S."/>
            <person name="Han J."/>
            <person name="Lapidus A."/>
            <person name="Bruce D."/>
            <person name="Goodwin L."/>
            <person name="Pitluck S."/>
            <person name="Peters L."/>
            <person name="Kyrpides N."/>
            <person name="Mavromatis K."/>
            <person name="Ivanova N."/>
            <person name="Mikhailova N."/>
            <person name="Held B."/>
            <person name="Detter J.C."/>
            <person name="Tapia R."/>
            <person name="Han C."/>
            <person name="Land M."/>
            <person name="Hauser L."/>
            <person name="Markowitz V."/>
            <person name="Cheng J.-F."/>
            <person name="Hugenholtz P."/>
            <person name="Woyke T."/>
            <person name="Wu D."/>
            <person name="Tindall B."/>
            <person name="Brambilla E."/>
            <person name="Klenk H.-P."/>
            <person name="Eisen J.A."/>
        </authorList>
    </citation>
    <scope>NUCLEOTIDE SEQUENCE [LARGE SCALE GENOMIC DNA]</scope>
    <source>
        <strain evidence="2">DSM 18603</strain>
    </source>
</reference>